<accession>A0A1I7WWV4</accession>
<name>A0A1I7WWV4_HETBA</name>
<proteinExistence type="predicted"/>
<organism evidence="1 2">
    <name type="scientific">Heterorhabditis bacteriophora</name>
    <name type="common">Entomopathogenic nematode worm</name>
    <dbReference type="NCBI Taxonomy" id="37862"/>
    <lineage>
        <taxon>Eukaryota</taxon>
        <taxon>Metazoa</taxon>
        <taxon>Ecdysozoa</taxon>
        <taxon>Nematoda</taxon>
        <taxon>Chromadorea</taxon>
        <taxon>Rhabditida</taxon>
        <taxon>Rhabditina</taxon>
        <taxon>Rhabditomorpha</taxon>
        <taxon>Strongyloidea</taxon>
        <taxon>Heterorhabditidae</taxon>
        <taxon>Heterorhabditis</taxon>
    </lineage>
</organism>
<evidence type="ECO:0000313" key="1">
    <source>
        <dbReference type="Proteomes" id="UP000095283"/>
    </source>
</evidence>
<protein>
    <submittedName>
        <fullName evidence="2">Uncharacterized protein</fullName>
    </submittedName>
</protein>
<keyword evidence="1" id="KW-1185">Reference proteome</keyword>
<dbReference type="Proteomes" id="UP000095283">
    <property type="component" value="Unplaced"/>
</dbReference>
<dbReference type="WBParaSite" id="Hba_09578">
    <property type="protein sequence ID" value="Hba_09578"/>
    <property type="gene ID" value="Hba_09578"/>
</dbReference>
<reference evidence="2" key="1">
    <citation type="submission" date="2016-11" db="UniProtKB">
        <authorList>
            <consortium name="WormBaseParasite"/>
        </authorList>
    </citation>
    <scope>IDENTIFICATION</scope>
</reference>
<sequence>MFVTKPSCEFGVRSEINRVSVSGLVNGDCLTRMKKVPLEVISRIAMSQFMNERNRHDFSVDFTAILNAAASDNGFNQST</sequence>
<dbReference type="AlphaFoldDB" id="A0A1I7WWV4"/>
<evidence type="ECO:0000313" key="2">
    <source>
        <dbReference type="WBParaSite" id="Hba_09578"/>
    </source>
</evidence>